<dbReference type="Gene3D" id="1.25.40.10">
    <property type="entry name" value="Tetratricopeptide repeat domain"/>
    <property type="match status" value="1"/>
</dbReference>
<dbReference type="Proteomes" id="UP001589608">
    <property type="component" value="Unassembled WGS sequence"/>
</dbReference>
<gene>
    <name evidence="4" type="ORF">ACFFTR_22880</name>
</gene>
<evidence type="ECO:0000313" key="4">
    <source>
        <dbReference type="EMBL" id="MFB9445935.1"/>
    </source>
</evidence>
<accession>A0ABV5MAU3</accession>
<name>A0ABV5MAU3_9ACTN</name>
<dbReference type="EMBL" id="JBHMCA010000043">
    <property type="protein sequence ID" value="MFB9445935.1"/>
    <property type="molecule type" value="Genomic_DNA"/>
</dbReference>
<feature type="transmembrane region" description="Helical" evidence="3">
    <location>
        <begin position="92"/>
        <end position="114"/>
    </location>
</feature>
<dbReference type="InterPro" id="IPR019734">
    <property type="entry name" value="TPR_rpt"/>
</dbReference>
<keyword evidence="1" id="KW-0802">TPR repeat</keyword>
<keyword evidence="3" id="KW-1133">Transmembrane helix</keyword>
<dbReference type="InterPro" id="IPR011990">
    <property type="entry name" value="TPR-like_helical_dom_sf"/>
</dbReference>
<protein>
    <submittedName>
        <fullName evidence="4">Tetratricopeptide repeat protein</fullName>
    </submittedName>
</protein>
<feature type="region of interest" description="Disordered" evidence="2">
    <location>
        <begin position="125"/>
        <end position="145"/>
    </location>
</feature>
<reference evidence="4 5" key="1">
    <citation type="submission" date="2024-09" db="EMBL/GenBank/DDBJ databases">
        <authorList>
            <person name="Sun Q."/>
            <person name="Mori K."/>
        </authorList>
    </citation>
    <scope>NUCLEOTIDE SEQUENCE [LARGE SCALE GENOMIC DNA]</scope>
    <source>
        <strain evidence="4 5">JCM 3307</strain>
    </source>
</reference>
<sequence>MTVELQDVVTLDRARAEARAGRLAEAGRLLDGVGAPSVAGLDLRARVYAQLGELDRADACWAEALRLDPGHTDARRGRAAIARLRSGRPGPLRLAVAATAFVVVVGGIASAGLVGSAPPAVLVQPSATQQPPSLSPSASPSASPPVVSAADRVAGLFVMDGVRVQRQGEDVRLVFTIGIFSADTRFAGGAAALLDAVGRRLPEARVTVTVVGHTVAVAGGRTSGGSTTAYARAQAAAVRLAAASGLPLTDFTLATADQAEGPWPDAPLNRTVTLVLHP</sequence>
<comment type="caution">
    <text evidence="4">The sequence shown here is derived from an EMBL/GenBank/DDBJ whole genome shotgun (WGS) entry which is preliminary data.</text>
</comment>
<dbReference type="SUPFAM" id="SSF48452">
    <property type="entry name" value="TPR-like"/>
    <property type="match status" value="1"/>
</dbReference>
<dbReference type="PROSITE" id="PS50005">
    <property type="entry name" value="TPR"/>
    <property type="match status" value="1"/>
</dbReference>
<feature type="repeat" description="TPR" evidence="1">
    <location>
        <begin position="38"/>
        <end position="71"/>
    </location>
</feature>
<keyword evidence="5" id="KW-1185">Reference proteome</keyword>
<proteinExistence type="predicted"/>
<evidence type="ECO:0000256" key="1">
    <source>
        <dbReference type="PROSITE-ProRule" id="PRU00339"/>
    </source>
</evidence>
<organism evidence="4 5">
    <name type="scientific">Dactylosporangium vinaceum</name>
    <dbReference type="NCBI Taxonomy" id="53362"/>
    <lineage>
        <taxon>Bacteria</taxon>
        <taxon>Bacillati</taxon>
        <taxon>Actinomycetota</taxon>
        <taxon>Actinomycetes</taxon>
        <taxon>Micromonosporales</taxon>
        <taxon>Micromonosporaceae</taxon>
        <taxon>Dactylosporangium</taxon>
    </lineage>
</organism>
<evidence type="ECO:0000313" key="5">
    <source>
        <dbReference type="Proteomes" id="UP001589608"/>
    </source>
</evidence>
<dbReference type="RefSeq" id="WP_223093007.1">
    <property type="nucleotide sequence ID" value="NZ_CP061913.1"/>
</dbReference>
<evidence type="ECO:0000256" key="3">
    <source>
        <dbReference type="SAM" id="Phobius"/>
    </source>
</evidence>
<keyword evidence="3" id="KW-0472">Membrane</keyword>
<keyword evidence="3" id="KW-0812">Transmembrane</keyword>
<evidence type="ECO:0000256" key="2">
    <source>
        <dbReference type="SAM" id="MobiDB-lite"/>
    </source>
</evidence>